<protein>
    <submittedName>
        <fullName evidence="6">Inactive protein RESTRICTED TEV MOVEMENT 2-like</fullName>
    </submittedName>
</protein>
<dbReference type="Gene3D" id="2.60.40.790">
    <property type="match status" value="1"/>
</dbReference>
<evidence type="ECO:0000256" key="3">
    <source>
        <dbReference type="SAM" id="MobiDB-lite"/>
    </source>
</evidence>
<feature type="compositionally biased region" description="Basic and acidic residues" evidence="3">
    <location>
        <begin position="182"/>
        <end position="201"/>
    </location>
</feature>
<accession>A0A8B8KH13</accession>
<dbReference type="RefSeq" id="XP_027343112.1">
    <property type="nucleotide sequence ID" value="XM_027487311.1"/>
</dbReference>
<evidence type="ECO:0000259" key="4">
    <source>
        <dbReference type="PROSITE" id="PS01031"/>
    </source>
</evidence>
<evidence type="ECO:0000313" key="5">
    <source>
        <dbReference type="Proteomes" id="UP000694853"/>
    </source>
</evidence>
<dbReference type="PROSITE" id="PS01031">
    <property type="entry name" value="SHSP"/>
    <property type="match status" value="1"/>
</dbReference>
<reference evidence="6" key="2">
    <citation type="submission" date="2025-08" db="UniProtKB">
        <authorList>
            <consortium name="RefSeq"/>
        </authorList>
    </citation>
    <scope>IDENTIFICATION</scope>
    <source>
        <tissue evidence="6">Young leaves</tissue>
    </source>
</reference>
<feature type="region of interest" description="Disordered" evidence="3">
    <location>
        <begin position="1"/>
        <end position="23"/>
    </location>
</feature>
<sequence>MAMRPRTPRTQPSVRPEYEKFNPKSEIKETDEAYVLHIYLPGFVKEMIKINFVTASRTLRVVGERPINANRMSHFEQTHTVPENCEAEKLLGKFEYGTLTITMPKKSIMSPKAQIETTTKKGPTPISPSRKTVPDMRPKPPTTRMQQEEEPIRDKRRPQYNVTKETMLKATPPRDQMGKSQKGQEEIEPKPTSTIEDKREEEMRKKAISYIETIKRKIHDTDEKKNEVKEDGKPYEAKMPEKYIDHNMVLQGKEIKARKSPKEAESSYAPKAQEKGKETIDKAKVEEDEMYTIGKGIKEVAASASEVVTRIGEGNLNEEEKPLVANMGAAVLVIVALGSYLTYKFISSGKA</sequence>
<feature type="compositionally biased region" description="Basic and acidic residues" evidence="3">
    <location>
        <begin position="272"/>
        <end position="283"/>
    </location>
</feature>
<evidence type="ECO:0000256" key="1">
    <source>
        <dbReference type="PROSITE-ProRule" id="PRU00285"/>
    </source>
</evidence>
<evidence type="ECO:0000256" key="2">
    <source>
        <dbReference type="RuleBase" id="RU003616"/>
    </source>
</evidence>
<feature type="compositionally biased region" description="Basic and acidic residues" evidence="3">
    <location>
        <begin position="255"/>
        <end position="265"/>
    </location>
</feature>
<proteinExistence type="inferred from homology"/>
<feature type="region of interest" description="Disordered" evidence="3">
    <location>
        <begin position="110"/>
        <end position="201"/>
    </location>
</feature>
<organism evidence="5 6">
    <name type="scientific">Abrus precatorius</name>
    <name type="common">Indian licorice</name>
    <name type="synonym">Glycine abrus</name>
    <dbReference type="NCBI Taxonomy" id="3816"/>
    <lineage>
        <taxon>Eukaryota</taxon>
        <taxon>Viridiplantae</taxon>
        <taxon>Streptophyta</taxon>
        <taxon>Embryophyta</taxon>
        <taxon>Tracheophyta</taxon>
        <taxon>Spermatophyta</taxon>
        <taxon>Magnoliopsida</taxon>
        <taxon>eudicotyledons</taxon>
        <taxon>Gunneridae</taxon>
        <taxon>Pentapetalae</taxon>
        <taxon>rosids</taxon>
        <taxon>fabids</taxon>
        <taxon>Fabales</taxon>
        <taxon>Fabaceae</taxon>
        <taxon>Papilionoideae</taxon>
        <taxon>50 kb inversion clade</taxon>
        <taxon>NPAAA clade</taxon>
        <taxon>indigoferoid/millettioid clade</taxon>
        <taxon>Abreae</taxon>
        <taxon>Abrus</taxon>
    </lineage>
</organism>
<dbReference type="AlphaFoldDB" id="A0A8B8KH13"/>
<dbReference type="InterPro" id="IPR008978">
    <property type="entry name" value="HSP20-like_chaperone"/>
</dbReference>
<dbReference type="Proteomes" id="UP000694853">
    <property type="component" value="Unplaced"/>
</dbReference>
<feature type="region of interest" description="Disordered" evidence="3">
    <location>
        <begin position="255"/>
        <end position="283"/>
    </location>
</feature>
<comment type="similarity">
    <text evidence="1 2">Belongs to the small heat shock protein (HSP20) family.</text>
</comment>
<dbReference type="SUPFAM" id="SSF49764">
    <property type="entry name" value="HSP20-like chaperones"/>
    <property type="match status" value="1"/>
</dbReference>
<dbReference type="CDD" id="cd00298">
    <property type="entry name" value="ACD_sHsps_p23-like"/>
    <property type="match status" value="1"/>
</dbReference>
<name>A0A8B8KH13_ABRPR</name>
<dbReference type="OrthoDB" id="1431247at2759"/>
<dbReference type="InterPro" id="IPR002068">
    <property type="entry name" value="A-crystallin/Hsp20_dom"/>
</dbReference>
<evidence type="ECO:0000313" key="6">
    <source>
        <dbReference type="RefSeq" id="XP_027343112.1"/>
    </source>
</evidence>
<keyword evidence="5" id="KW-1185">Reference proteome</keyword>
<reference evidence="5" key="1">
    <citation type="journal article" date="2019" name="Toxins">
        <title>Detection of Abrin-Like and Prepropulchellin-Like Toxin Genes and Transcripts Using Whole Genome Sequencing and Full-Length Transcript Sequencing of Abrus precatorius.</title>
        <authorList>
            <person name="Hovde B.T."/>
            <person name="Daligault H.E."/>
            <person name="Hanschen E.R."/>
            <person name="Kunde Y.A."/>
            <person name="Johnson M.B."/>
            <person name="Starkenburg S.R."/>
            <person name="Johnson S.L."/>
        </authorList>
    </citation>
    <scope>NUCLEOTIDE SEQUENCE [LARGE SCALE GENOMIC DNA]</scope>
</reference>
<dbReference type="GeneID" id="113855682"/>
<dbReference type="Pfam" id="PF00011">
    <property type="entry name" value="HSP20"/>
    <property type="match status" value="1"/>
</dbReference>
<feature type="domain" description="SHSP" evidence="4">
    <location>
        <begin position="16"/>
        <end position="120"/>
    </location>
</feature>
<dbReference type="KEGG" id="aprc:113855682"/>
<gene>
    <name evidence="6" type="primary">LOC113855682</name>
</gene>